<dbReference type="STRING" id="411490.ANACAC_02943"/>
<dbReference type="HOGENOM" id="CLU_107144_4_2_9"/>
<dbReference type="PROSITE" id="PS51197">
    <property type="entry name" value="HTH_RRF2_2"/>
    <property type="match status" value="1"/>
</dbReference>
<dbReference type="GO" id="GO:0003700">
    <property type="term" value="F:DNA-binding transcription factor activity"/>
    <property type="evidence" value="ECO:0007669"/>
    <property type="project" value="TreeGrafter"/>
</dbReference>
<dbReference type="InterPro" id="IPR036388">
    <property type="entry name" value="WH-like_DNA-bd_sf"/>
</dbReference>
<dbReference type="InterPro" id="IPR000944">
    <property type="entry name" value="Tscrpt_reg_Rrf2"/>
</dbReference>
<keyword evidence="3" id="KW-1185">Reference proteome</keyword>
<sequence>MRVVTISEEVSFMRVSTQFTIAVHALIMIAYFPDIRVTSEMVAESVGNNPVIIRNIYGKLKKAGILSIQRGTGATSLTKTANEITLWDVYQAVETDAVDEIFKFSDTLSGACPVGSSIKELLFIHLQEAVNSLKDSLSKTTIEELRFEIERHYNQKVDFAVIVDWYKKNGFDTNSSTNHQNHGK</sequence>
<keyword evidence="1" id="KW-0472">Membrane</keyword>
<feature type="transmembrane region" description="Helical" evidence="1">
    <location>
        <begin position="12"/>
        <end position="32"/>
    </location>
</feature>
<dbReference type="Pfam" id="PF02082">
    <property type="entry name" value="Rrf2"/>
    <property type="match status" value="1"/>
</dbReference>
<dbReference type="PANTHER" id="PTHR33221:SF15">
    <property type="entry name" value="HTH-TYPE TRANSCRIPTIONAL REGULATOR YWGB-RELATED"/>
    <property type="match status" value="1"/>
</dbReference>
<keyword evidence="1" id="KW-0812">Transmembrane</keyword>
<dbReference type="Gene3D" id="1.10.10.10">
    <property type="entry name" value="Winged helix-like DNA-binding domain superfamily/Winged helix DNA-binding domain"/>
    <property type="match status" value="1"/>
</dbReference>
<dbReference type="AlphaFoldDB" id="B0MHI1"/>
<dbReference type="InterPro" id="IPR036390">
    <property type="entry name" value="WH_DNA-bd_sf"/>
</dbReference>
<keyword evidence="1" id="KW-1133">Transmembrane helix</keyword>
<proteinExistence type="predicted"/>
<reference evidence="2" key="1">
    <citation type="submission" date="2007-11" db="EMBL/GenBank/DDBJ databases">
        <authorList>
            <person name="Fulton L."/>
            <person name="Clifton S."/>
            <person name="Fulton B."/>
            <person name="Xu J."/>
            <person name="Minx P."/>
            <person name="Pepin K.H."/>
            <person name="Johnson M."/>
            <person name="Thiruvilangam P."/>
            <person name="Bhonagiri V."/>
            <person name="Nash W.E."/>
            <person name="Mardis E.R."/>
            <person name="Wilson R.K."/>
        </authorList>
    </citation>
    <scope>NUCLEOTIDE SEQUENCE [LARGE SCALE GENOMIC DNA]</scope>
    <source>
        <strain evidence="2">DSM 14662</strain>
    </source>
</reference>
<protein>
    <submittedName>
        <fullName evidence="2">Transcriptional regulator</fullName>
    </submittedName>
</protein>
<comment type="caution">
    <text evidence="2">The sequence shown here is derived from an EMBL/GenBank/DDBJ whole genome shotgun (WGS) entry which is preliminary data.</text>
</comment>
<dbReference type="PANTHER" id="PTHR33221">
    <property type="entry name" value="WINGED HELIX-TURN-HELIX TRANSCRIPTIONAL REGULATOR, RRF2 FAMILY"/>
    <property type="match status" value="1"/>
</dbReference>
<dbReference type="GO" id="GO:0005829">
    <property type="term" value="C:cytosol"/>
    <property type="evidence" value="ECO:0007669"/>
    <property type="project" value="TreeGrafter"/>
</dbReference>
<reference evidence="2" key="2">
    <citation type="submission" date="2013-11" db="EMBL/GenBank/DDBJ databases">
        <title>Draft genome sequence of Anaerostipes caccae (DSM 14662).</title>
        <authorList>
            <person name="Sudarsanam P."/>
            <person name="Ley R."/>
            <person name="Guruge J."/>
            <person name="Turnbaugh P.J."/>
            <person name="Mahowald M."/>
            <person name="Liep D."/>
            <person name="Gordon J."/>
        </authorList>
    </citation>
    <scope>NUCLEOTIDE SEQUENCE</scope>
    <source>
        <strain evidence="2">DSM 14662</strain>
    </source>
</reference>
<dbReference type="SUPFAM" id="SSF46785">
    <property type="entry name" value="Winged helix' DNA-binding domain"/>
    <property type="match status" value="1"/>
</dbReference>
<evidence type="ECO:0000256" key="1">
    <source>
        <dbReference type="SAM" id="Phobius"/>
    </source>
</evidence>
<organism evidence="2 3">
    <name type="scientific">Anaerostipes caccae (strain DSM 14662 / CCUG 47493 / JCM 13470 / NCIMB 13811 / L1-92)</name>
    <dbReference type="NCBI Taxonomy" id="411490"/>
    <lineage>
        <taxon>Bacteria</taxon>
        <taxon>Bacillati</taxon>
        <taxon>Bacillota</taxon>
        <taxon>Clostridia</taxon>
        <taxon>Lachnospirales</taxon>
        <taxon>Lachnospiraceae</taxon>
        <taxon>Anaerostipes</taxon>
    </lineage>
</organism>
<dbReference type="Proteomes" id="UP000004935">
    <property type="component" value="Unassembled WGS sequence"/>
</dbReference>
<accession>B0MHI1</accession>
<evidence type="ECO:0000313" key="2">
    <source>
        <dbReference type="EMBL" id="EDR96320.1"/>
    </source>
</evidence>
<evidence type="ECO:0000313" key="3">
    <source>
        <dbReference type="Proteomes" id="UP000004935"/>
    </source>
</evidence>
<dbReference type="eggNOG" id="COG1959">
    <property type="taxonomic scope" value="Bacteria"/>
</dbReference>
<gene>
    <name evidence="2" type="ORF">ANACAC_02943</name>
</gene>
<dbReference type="EMBL" id="ABAX03000024">
    <property type="protein sequence ID" value="EDR96320.1"/>
    <property type="molecule type" value="Genomic_DNA"/>
</dbReference>
<name>B0MHI1_ANACD</name>